<keyword evidence="7 8" id="KW-0503">Monooxygenase</keyword>
<evidence type="ECO:0000256" key="7">
    <source>
        <dbReference type="ARBA" id="ARBA00023033"/>
    </source>
</evidence>
<evidence type="ECO:0000256" key="8">
    <source>
        <dbReference type="RuleBase" id="RU361177"/>
    </source>
</evidence>
<keyword evidence="4 8" id="KW-0274">FAD</keyword>
<dbReference type="GO" id="GO:0050660">
    <property type="term" value="F:flavin adenine dinucleotide binding"/>
    <property type="evidence" value="ECO:0007669"/>
    <property type="project" value="InterPro"/>
</dbReference>
<dbReference type="GO" id="GO:0050661">
    <property type="term" value="F:NADP binding"/>
    <property type="evidence" value="ECO:0007669"/>
    <property type="project" value="InterPro"/>
</dbReference>
<protein>
    <recommendedName>
        <fullName evidence="8">Flavin-containing monooxygenase</fullName>
        <ecNumber evidence="8">1.-.-.-</ecNumber>
    </recommendedName>
</protein>
<dbReference type="AlphaFoldDB" id="A0A671V3L7"/>
<dbReference type="InterPro" id="IPR036188">
    <property type="entry name" value="FAD/NAD-bd_sf"/>
</dbReference>
<reference evidence="9" key="3">
    <citation type="submission" date="2025-09" db="UniProtKB">
        <authorList>
            <consortium name="Ensembl"/>
        </authorList>
    </citation>
    <scope>IDENTIFICATION</scope>
</reference>
<dbReference type="Gene3D" id="3.50.50.60">
    <property type="entry name" value="FAD/NAD(P)-binding domain"/>
    <property type="match status" value="1"/>
</dbReference>
<comment type="cofactor">
    <cofactor evidence="1 8">
        <name>FAD</name>
        <dbReference type="ChEBI" id="CHEBI:57692"/>
    </cofactor>
</comment>
<sequence length="173" mass="19552">MVHRVAVIGAGPSGLASIKACPDEGMVPTCFECTIHLGGLWRFKEVSEPNRASIYHSLTINASKEMMCYSDFPIPADYPNYMHHSKILKHLKLLKQYLQTNLLYCRPDFSRTGQWEVVTENRDGQEQRHVFDAVICCSGHYTYPNLPLKDFPGTDTFNVNVTQILQSDAGAER</sequence>
<reference evidence="9" key="2">
    <citation type="submission" date="2025-08" db="UniProtKB">
        <authorList>
            <consortium name="Ensembl"/>
        </authorList>
    </citation>
    <scope>IDENTIFICATION</scope>
</reference>
<evidence type="ECO:0000256" key="4">
    <source>
        <dbReference type="ARBA" id="ARBA00022827"/>
    </source>
</evidence>
<keyword evidence="10" id="KW-1185">Reference proteome</keyword>
<comment type="similarity">
    <text evidence="2 8">Belongs to the FMO family.</text>
</comment>
<evidence type="ECO:0000256" key="2">
    <source>
        <dbReference type="ARBA" id="ARBA00009183"/>
    </source>
</evidence>
<evidence type="ECO:0000256" key="1">
    <source>
        <dbReference type="ARBA" id="ARBA00001974"/>
    </source>
</evidence>
<proteinExistence type="inferred from homology"/>
<dbReference type="SUPFAM" id="SSF51905">
    <property type="entry name" value="FAD/NAD(P)-binding domain"/>
    <property type="match status" value="1"/>
</dbReference>
<dbReference type="GO" id="GO:0004499">
    <property type="term" value="F:N,N-dimethylaniline monooxygenase activity"/>
    <property type="evidence" value="ECO:0007669"/>
    <property type="project" value="InterPro"/>
</dbReference>
<evidence type="ECO:0000256" key="5">
    <source>
        <dbReference type="ARBA" id="ARBA00022857"/>
    </source>
</evidence>
<dbReference type="InterPro" id="IPR050346">
    <property type="entry name" value="FMO-like"/>
</dbReference>
<keyword evidence="6 8" id="KW-0560">Oxidoreductase</keyword>
<dbReference type="PRINTS" id="PR00370">
    <property type="entry name" value="FMOXYGENASE"/>
</dbReference>
<reference evidence="9" key="1">
    <citation type="submission" date="2021-04" db="EMBL/GenBank/DDBJ databases">
        <authorList>
            <consortium name="Wellcome Sanger Institute Data Sharing"/>
        </authorList>
    </citation>
    <scope>NUCLEOTIDE SEQUENCE [LARGE SCALE GENOMIC DNA]</scope>
</reference>
<evidence type="ECO:0000313" key="10">
    <source>
        <dbReference type="Proteomes" id="UP000472265"/>
    </source>
</evidence>
<evidence type="ECO:0000313" key="9">
    <source>
        <dbReference type="Ensembl" id="ENSSAUP00010020839.1"/>
    </source>
</evidence>
<accession>A0A671V3L7</accession>
<organism evidence="9 10">
    <name type="scientific">Sparus aurata</name>
    <name type="common">Gilthead sea bream</name>
    <dbReference type="NCBI Taxonomy" id="8175"/>
    <lineage>
        <taxon>Eukaryota</taxon>
        <taxon>Metazoa</taxon>
        <taxon>Chordata</taxon>
        <taxon>Craniata</taxon>
        <taxon>Vertebrata</taxon>
        <taxon>Euteleostomi</taxon>
        <taxon>Actinopterygii</taxon>
        <taxon>Neopterygii</taxon>
        <taxon>Teleostei</taxon>
        <taxon>Neoteleostei</taxon>
        <taxon>Acanthomorphata</taxon>
        <taxon>Eupercaria</taxon>
        <taxon>Spariformes</taxon>
        <taxon>Sparidae</taxon>
        <taxon>Sparus</taxon>
    </lineage>
</organism>
<dbReference type="Ensembl" id="ENSSAUT00010022020.1">
    <property type="protein sequence ID" value="ENSSAUP00010020839.1"/>
    <property type="gene ID" value="ENSSAUG00010009051.1"/>
</dbReference>
<dbReference type="Proteomes" id="UP000472265">
    <property type="component" value="Chromosome 11"/>
</dbReference>
<dbReference type="GeneTree" id="ENSGT00940000160836"/>
<dbReference type="Pfam" id="PF00743">
    <property type="entry name" value="FMO-like"/>
    <property type="match status" value="1"/>
</dbReference>
<dbReference type="InterPro" id="IPR020946">
    <property type="entry name" value="Flavin_mOase-like"/>
</dbReference>
<keyword evidence="5" id="KW-0521">NADP</keyword>
<name>A0A671V3L7_SPAAU</name>
<dbReference type="InterPro" id="IPR000960">
    <property type="entry name" value="Flavin_mOase"/>
</dbReference>
<dbReference type="PANTHER" id="PTHR23023">
    <property type="entry name" value="DIMETHYLANILINE MONOOXYGENASE"/>
    <property type="match status" value="1"/>
</dbReference>
<evidence type="ECO:0000256" key="3">
    <source>
        <dbReference type="ARBA" id="ARBA00022630"/>
    </source>
</evidence>
<keyword evidence="3 8" id="KW-0285">Flavoprotein</keyword>
<evidence type="ECO:0000256" key="6">
    <source>
        <dbReference type="ARBA" id="ARBA00023002"/>
    </source>
</evidence>
<dbReference type="EC" id="1.-.-.-" evidence="8"/>